<dbReference type="PANTHER" id="PTHR11739:SF4">
    <property type="entry name" value="CITRATE SYNTHASE, PEROXISOMAL"/>
    <property type="match status" value="1"/>
</dbReference>
<reference evidence="6 7" key="1">
    <citation type="submission" date="2015-07" db="EMBL/GenBank/DDBJ databases">
        <title>Genome sequencing of Kibdelosporangium phytohabitans.</title>
        <authorList>
            <person name="Qin S."/>
            <person name="Xing K."/>
        </authorList>
    </citation>
    <scope>NUCLEOTIDE SEQUENCE [LARGE SCALE GENOMIC DNA]</scope>
    <source>
        <strain evidence="6 7">KLBMP1111</strain>
    </source>
</reference>
<dbReference type="KEGG" id="kphy:AOZ06_22785"/>
<dbReference type="SUPFAM" id="SSF48256">
    <property type="entry name" value="Citrate synthase"/>
    <property type="match status" value="1"/>
</dbReference>
<dbReference type="OrthoDB" id="9800864at2"/>
<dbReference type="InterPro" id="IPR016143">
    <property type="entry name" value="Citrate_synth-like_sm_a-sub"/>
</dbReference>
<keyword evidence="7" id="KW-1185">Reference proteome</keyword>
<dbReference type="InterPro" id="IPR009061">
    <property type="entry name" value="DNA-bd_dom_put_sf"/>
</dbReference>
<evidence type="ECO:0000313" key="6">
    <source>
        <dbReference type="EMBL" id="ALG09358.1"/>
    </source>
</evidence>
<evidence type="ECO:0000256" key="4">
    <source>
        <dbReference type="ARBA" id="ARBA00022679"/>
    </source>
</evidence>
<comment type="similarity">
    <text evidence="2">Belongs to the citrate synthase family.</text>
</comment>
<dbReference type="InterPro" id="IPR041657">
    <property type="entry name" value="HTH_17"/>
</dbReference>
<dbReference type="GO" id="GO:0005829">
    <property type="term" value="C:cytosol"/>
    <property type="evidence" value="ECO:0007669"/>
    <property type="project" value="TreeGrafter"/>
</dbReference>
<comment type="pathway">
    <text evidence="1">Carbohydrate metabolism; tricarboxylic acid cycle.</text>
</comment>
<dbReference type="InterPro" id="IPR036969">
    <property type="entry name" value="Citrate_synthase_sf"/>
</dbReference>
<organism evidence="6 7">
    <name type="scientific">Kibdelosporangium phytohabitans</name>
    <dbReference type="NCBI Taxonomy" id="860235"/>
    <lineage>
        <taxon>Bacteria</taxon>
        <taxon>Bacillati</taxon>
        <taxon>Actinomycetota</taxon>
        <taxon>Actinomycetes</taxon>
        <taxon>Pseudonocardiales</taxon>
        <taxon>Pseudonocardiaceae</taxon>
        <taxon>Kibdelosporangium</taxon>
    </lineage>
</organism>
<dbReference type="InterPro" id="IPR002020">
    <property type="entry name" value="Citrate_synthase"/>
</dbReference>
<dbReference type="EMBL" id="CP012752">
    <property type="protein sequence ID" value="ALG09358.1"/>
    <property type="molecule type" value="Genomic_DNA"/>
</dbReference>
<dbReference type="InterPro" id="IPR010093">
    <property type="entry name" value="SinI_DNA-bd"/>
</dbReference>
<feature type="domain" description="Helix-turn-helix" evidence="5">
    <location>
        <begin position="9"/>
        <end position="60"/>
    </location>
</feature>
<dbReference type="Gene3D" id="1.10.580.10">
    <property type="entry name" value="Citrate Synthase, domain 1"/>
    <property type="match status" value="1"/>
</dbReference>
<dbReference type="Pfam" id="PF00285">
    <property type="entry name" value="Citrate_synt"/>
    <property type="match status" value="1"/>
</dbReference>
<accession>A0A0N9HVZ5</accession>
<dbReference type="InterPro" id="IPR016142">
    <property type="entry name" value="Citrate_synth-like_lrg_a-sub"/>
</dbReference>
<name>A0A0N9HVZ5_9PSEU</name>
<dbReference type="PRINTS" id="PR00143">
    <property type="entry name" value="CITRTSNTHASE"/>
</dbReference>
<dbReference type="GO" id="GO:0036440">
    <property type="term" value="F:citrate synthase activity"/>
    <property type="evidence" value="ECO:0007669"/>
    <property type="project" value="UniProtKB-EC"/>
</dbReference>
<evidence type="ECO:0000256" key="1">
    <source>
        <dbReference type="ARBA" id="ARBA00005163"/>
    </source>
</evidence>
<dbReference type="PANTHER" id="PTHR11739">
    <property type="entry name" value="CITRATE SYNTHASE"/>
    <property type="match status" value="1"/>
</dbReference>
<evidence type="ECO:0000259" key="5">
    <source>
        <dbReference type="Pfam" id="PF12728"/>
    </source>
</evidence>
<dbReference type="NCBIfam" id="TIGR01764">
    <property type="entry name" value="excise"/>
    <property type="match status" value="1"/>
</dbReference>
<dbReference type="RefSeq" id="WP_054291262.1">
    <property type="nucleotide sequence ID" value="NZ_CP012752.1"/>
</dbReference>
<dbReference type="SUPFAM" id="SSF46955">
    <property type="entry name" value="Putative DNA-binding domain"/>
    <property type="match status" value="1"/>
</dbReference>
<dbReference type="Pfam" id="PF12728">
    <property type="entry name" value="HTH_17"/>
    <property type="match status" value="1"/>
</dbReference>
<dbReference type="UniPathway" id="UPA00223"/>
<dbReference type="GO" id="GO:0003677">
    <property type="term" value="F:DNA binding"/>
    <property type="evidence" value="ECO:0007669"/>
    <property type="project" value="InterPro"/>
</dbReference>
<evidence type="ECO:0000313" key="7">
    <source>
        <dbReference type="Proteomes" id="UP000063699"/>
    </source>
</evidence>
<proteinExistence type="inferred from homology"/>
<dbReference type="GO" id="GO:0006099">
    <property type="term" value="P:tricarboxylic acid cycle"/>
    <property type="evidence" value="ECO:0007669"/>
    <property type="project" value="UniProtKB-UniPathway"/>
</dbReference>
<dbReference type="EC" id="2.3.3.16" evidence="3"/>
<evidence type="ECO:0000256" key="3">
    <source>
        <dbReference type="ARBA" id="ARBA00012972"/>
    </source>
</evidence>
<evidence type="ECO:0000256" key="2">
    <source>
        <dbReference type="ARBA" id="ARBA00010566"/>
    </source>
</evidence>
<dbReference type="Gene3D" id="1.10.230.10">
    <property type="entry name" value="Cytochrome P450-Terp, domain 2"/>
    <property type="match status" value="1"/>
</dbReference>
<dbReference type="Gene3D" id="1.10.1660.10">
    <property type="match status" value="1"/>
</dbReference>
<keyword evidence="4" id="KW-0808">Transferase</keyword>
<gene>
    <name evidence="6" type="ORF">AOZ06_22785</name>
</gene>
<dbReference type="STRING" id="860235.AOZ06_22785"/>
<dbReference type="Proteomes" id="UP000063699">
    <property type="component" value="Chromosome"/>
</dbReference>
<dbReference type="AlphaFoldDB" id="A0A0N9HVZ5"/>
<dbReference type="GO" id="GO:0005975">
    <property type="term" value="P:carbohydrate metabolic process"/>
    <property type="evidence" value="ECO:0007669"/>
    <property type="project" value="TreeGrafter"/>
</dbReference>
<sequence>MAEASDERYLSTAEVARQLGVKPETVYAYVSRGQLASTRATGRRGSVFRQEDVDQLAARGRDARRPSGPLAGIRTDLTLLEDDALYYRGHRATDLAVSHAAESVAGLLWTGELAGQPFPAPPDMVALAKSSVGVLPPSARLTDQLRVAVATLGCADPMRFDLSASAIVTAARTLIGTLVDAIGSAEADSLAARLWPALGAAEANPELLNAALVLLADHDLAVSTVAARVAASAHAHLYAVISAGLGAVDGHYHGAASTLAHRFLADALVDPMAALSEQLRTGTTVPGFGHRFYENRDPRADLLLDLLRRVPRAAPVLSVVDTVVGELRRGRGGFPNVDLALAAVMHTYDMRPDAGEAIFAVARMIGWTAHALEEYREPGLRLRLTGVYTGARPRRQGSATAS</sequence>
<protein>
    <recommendedName>
        <fullName evidence="3">citrate synthase (unknown stereospecificity)</fullName>
        <ecNumber evidence="3">2.3.3.16</ecNumber>
    </recommendedName>
</protein>